<keyword evidence="3" id="KW-0645">Protease</keyword>
<dbReference type="GO" id="GO:0006508">
    <property type="term" value="P:proteolysis"/>
    <property type="evidence" value="ECO:0007669"/>
    <property type="project" value="UniProtKB-KW"/>
</dbReference>
<proteinExistence type="predicted"/>
<feature type="domain" description="Csd3-like second N-terminal" evidence="10">
    <location>
        <begin position="174"/>
        <end position="290"/>
    </location>
</feature>
<dbReference type="GO" id="GO:0030313">
    <property type="term" value="C:cell envelope"/>
    <property type="evidence" value="ECO:0007669"/>
    <property type="project" value="UniProtKB-SubCell"/>
</dbReference>
<keyword evidence="5 11" id="KW-0378">Hydrolase</keyword>
<dbReference type="GO" id="GO:0046872">
    <property type="term" value="F:metal ion binding"/>
    <property type="evidence" value="ECO:0007669"/>
    <property type="project" value="UniProtKB-KW"/>
</dbReference>
<evidence type="ECO:0000256" key="7">
    <source>
        <dbReference type="ARBA" id="ARBA00023049"/>
    </source>
</evidence>
<dbReference type="CDD" id="cd12797">
    <property type="entry name" value="M23_peptidase"/>
    <property type="match status" value="1"/>
</dbReference>
<dbReference type="InterPro" id="IPR011055">
    <property type="entry name" value="Dup_hybrid_motif"/>
</dbReference>
<dbReference type="Pfam" id="PF19425">
    <property type="entry name" value="Csd3_N2"/>
    <property type="match status" value="1"/>
</dbReference>
<accession>A0A1J5REL8</accession>
<gene>
    <name evidence="11" type="primary">mepM_19</name>
    <name evidence="11" type="ORF">GALL_275250</name>
</gene>
<evidence type="ECO:0000259" key="9">
    <source>
        <dbReference type="Pfam" id="PF01551"/>
    </source>
</evidence>
<organism evidence="11">
    <name type="scientific">mine drainage metagenome</name>
    <dbReference type="NCBI Taxonomy" id="410659"/>
    <lineage>
        <taxon>unclassified sequences</taxon>
        <taxon>metagenomes</taxon>
        <taxon>ecological metagenomes</taxon>
    </lineage>
</organism>
<evidence type="ECO:0000256" key="8">
    <source>
        <dbReference type="SAM" id="Phobius"/>
    </source>
</evidence>
<evidence type="ECO:0000256" key="2">
    <source>
        <dbReference type="ARBA" id="ARBA00004196"/>
    </source>
</evidence>
<dbReference type="PANTHER" id="PTHR21666:SF288">
    <property type="entry name" value="CELL DIVISION PROTEIN YTFB"/>
    <property type="match status" value="1"/>
</dbReference>
<dbReference type="Gene3D" id="3.10.450.350">
    <property type="match status" value="2"/>
</dbReference>
<dbReference type="GO" id="GO:0004222">
    <property type="term" value="F:metalloendopeptidase activity"/>
    <property type="evidence" value="ECO:0007669"/>
    <property type="project" value="TreeGrafter"/>
</dbReference>
<evidence type="ECO:0000256" key="1">
    <source>
        <dbReference type="ARBA" id="ARBA00001947"/>
    </source>
</evidence>
<dbReference type="EMBL" id="MLJW01000287">
    <property type="protein sequence ID" value="OIQ90556.1"/>
    <property type="molecule type" value="Genomic_DNA"/>
</dbReference>
<evidence type="ECO:0000313" key="11">
    <source>
        <dbReference type="EMBL" id="OIQ90556.1"/>
    </source>
</evidence>
<dbReference type="Gene3D" id="2.70.70.10">
    <property type="entry name" value="Glucose Permease (Domain IIA)"/>
    <property type="match status" value="1"/>
</dbReference>
<keyword evidence="6" id="KW-0862">Zinc</keyword>
<reference evidence="11" key="1">
    <citation type="submission" date="2016-10" db="EMBL/GenBank/DDBJ databases">
        <title>Sequence of Gallionella enrichment culture.</title>
        <authorList>
            <person name="Poehlein A."/>
            <person name="Muehling M."/>
            <person name="Daniel R."/>
        </authorList>
    </citation>
    <scope>NUCLEOTIDE SEQUENCE</scope>
</reference>
<name>A0A1J5REL8_9ZZZZ</name>
<protein>
    <submittedName>
        <fullName evidence="11">Murein DD-endopeptidase MepM</fullName>
        <ecNumber evidence="11">3.4.24.-</ecNumber>
    </submittedName>
</protein>
<evidence type="ECO:0000256" key="5">
    <source>
        <dbReference type="ARBA" id="ARBA00022801"/>
    </source>
</evidence>
<keyword evidence="8" id="KW-0812">Transmembrane</keyword>
<dbReference type="InterPro" id="IPR045834">
    <property type="entry name" value="Csd3_N2"/>
</dbReference>
<evidence type="ECO:0000256" key="4">
    <source>
        <dbReference type="ARBA" id="ARBA00022723"/>
    </source>
</evidence>
<feature type="domain" description="M23ase beta-sheet core" evidence="9">
    <location>
        <begin position="303"/>
        <end position="399"/>
    </location>
</feature>
<evidence type="ECO:0000256" key="6">
    <source>
        <dbReference type="ARBA" id="ARBA00022833"/>
    </source>
</evidence>
<dbReference type="AlphaFoldDB" id="A0A1J5REL8"/>
<keyword evidence="4" id="KW-0479">Metal-binding</keyword>
<comment type="cofactor">
    <cofactor evidence="1">
        <name>Zn(2+)</name>
        <dbReference type="ChEBI" id="CHEBI:29105"/>
    </cofactor>
</comment>
<dbReference type="InterPro" id="IPR016047">
    <property type="entry name" value="M23ase_b-sheet_dom"/>
</dbReference>
<keyword evidence="8" id="KW-0472">Membrane</keyword>
<feature type="transmembrane region" description="Helical" evidence="8">
    <location>
        <begin position="21"/>
        <end position="43"/>
    </location>
</feature>
<comment type="subcellular location">
    <subcellularLocation>
        <location evidence="2">Cell envelope</location>
    </subcellularLocation>
</comment>
<keyword evidence="7" id="KW-0482">Metalloprotease</keyword>
<comment type="caution">
    <text evidence="11">The sequence shown here is derived from an EMBL/GenBank/DDBJ whole genome shotgun (WGS) entry which is preliminary data.</text>
</comment>
<dbReference type="InterPro" id="IPR050570">
    <property type="entry name" value="Cell_wall_metabolism_enzyme"/>
</dbReference>
<dbReference type="PANTHER" id="PTHR21666">
    <property type="entry name" value="PEPTIDASE-RELATED"/>
    <property type="match status" value="1"/>
</dbReference>
<evidence type="ECO:0000259" key="10">
    <source>
        <dbReference type="Pfam" id="PF19425"/>
    </source>
</evidence>
<evidence type="ECO:0000256" key="3">
    <source>
        <dbReference type="ARBA" id="ARBA00022670"/>
    </source>
</evidence>
<dbReference type="Pfam" id="PF01551">
    <property type="entry name" value="Peptidase_M23"/>
    <property type="match status" value="1"/>
</dbReference>
<dbReference type="EC" id="3.4.24.-" evidence="11"/>
<dbReference type="SUPFAM" id="SSF51261">
    <property type="entry name" value="Duplicated hybrid motif"/>
    <property type="match status" value="1"/>
</dbReference>
<sequence length="441" mass="48129">MQKGKSGILAQISASQERKLRLRWLLLASCVPLFGIVTAFGIAPQTNDAIVPVSTVIEEISLPQSVAADHVDSAPVWQADQVKQDDTLSNLLDRLNIHNTEAIDFIQHAPEASPFPSQLRPGRNVLAKTLEDGELLELLYQTSPDTALQIKHISGVYHAQQVHVTLENRTLLKSAEIQSSLFSATDEAGIPDSIATQLADIFSSEIDFHLDLRKGDRFSVVYDASYNNGAMVKTGRVLSAEFVNQGKTYHAVLYRDQTGHSNYYTPEGQSLHKSFLRSPLEFTRISSGFSLARFHPLLKTWRAHKGVDYAAPIGTHIKATADGIVKFVGTQGGYGNVIILQHAGDISTVYGHLSHFASGLHAGQKVSQGEIIGQVGMSGLATGPHLHYEYRIHGVYHDPLTVALSTSAPLSRNELASFERQTAPLVVQLAMLRQTNTAALD</sequence>
<keyword evidence="8" id="KW-1133">Transmembrane helix</keyword>